<feature type="compositionally biased region" description="Polar residues" evidence="3">
    <location>
        <begin position="438"/>
        <end position="451"/>
    </location>
</feature>
<sequence length="565" mass="63011">MCLRMATTPSRNHRLWHPARGISFSPALALPASGAQNPRSTVGGSAEASQHLDSSQPIGAPDDGAVVIPREALTPGAQSILLDPGLQTPAETVDLSASVHVSTDIEADAEAKEPDRIATDDPPPAVVEYKMEDDLFYAAKKAPLGSPASFWSYRQYRRTADDGSLQKVTVHYCRSRHTMEQVCKKYFMDEKVLGFDLEWVPDSTRRDGVKKNVSLIQLASPSRIALFHLALFKDTEDMVGSSFRSLMEDPDVFKVGVSIKGDTTRLRKFLDIESRGLMELSHLYKLVTYSRNRQYHNINRRLVPLAKQVEEYLHLPLFKGQDVRASNWSKPLDWDQVLYSASDAYAGLQLYLTLDHHRKQLDPCPPSPHRAELNIAIQLADGIKVVRPKETLEADELISNDDYVAGQPEKTTAIETVGVENTETVSLTMTLTKTRTSIASKKKLASTSATPKSPEPPKDSRVEVAEDRVASYRTSHPQTRSSFAQLRAYFLWHCYDLPPITVAQLLRDPPLKTITVVQYIISVVQAEKLPVDRDRLREIASFIPESKLWGRFPVVAGMLVTPTEA</sequence>
<reference evidence="5 6" key="1">
    <citation type="submission" date="2023-10" db="EMBL/GenBank/DDBJ databases">
        <title>Draft genome sequence of Xylaria bambusicola isolate GMP-LS, the root and basal stem rot pathogen of sugarcane in Indonesia.</title>
        <authorList>
            <person name="Selvaraj P."/>
            <person name="Muralishankar V."/>
            <person name="Muruganantham S."/>
            <person name="Sp S."/>
            <person name="Haryani S."/>
            <person name="Lau K.J.X."/>
            <person name="Naqvi N.I."/>
        </authorList>
    </citation>
    <scope>NUCLEOTIDE SEQUENCE [LARGE SCALE GENOMIC DNA]</scope>
    <source>
        <strain evidence="5">GMP-LS</strain>
    </source>
</reference>
<evidence type="ECO:0000313" key="6">
    <source>
        <dbReference type="Proteomes" id="UP001305414"/>
    </source>
</evidence>
<dbReference type="PANTHER" id="PTHR13620:SF104">
    <property type="entry name" value="EXONUCLEASE 3'-5' DOMAIN-CONTAINING PROTEIN 2"/>
    <property type="match status" value="1"/>
</dbReference>
<evidence type="ECO:0000256" key="3">
    <source>
        <dbReference type="SAM" id="MobiDB-lite"/>
    </source>
</evidence>
<feature type="region of interest" description="Disordered" evidence="3">
    <location>
        <begin position="438"/>
        <end position="462"/>
    </location>
</feature>
<dbReference type="SUPFAM" id="SSF53098">
    <property type="entry name" value="Ribonuclease H-like"/>
    <property type="match status" value="1"/>
</dbReference>
<dbReference type="GO" id="GO:0008408">
    <property type="term" value="F:3'-5' exonuclease activity"/>
    <property type="evidence" value="ECO:0007669"/>
    <property type="project" value="InterPro"/>
</dbReference>
<dbReference type="Proteomes" id="UP001305414">
    <property type="component" value="Unassembled WGS sequence"/>
</dbReference>
<comment type="caution">
    <text evidence="5">The sequence shown here is derived from an EMBL/GenBank/DDBJ whole genome shotgun (WGS) entry which is preliminary data.</text>
</comment>
<accession>A0AAN7Z5W0</accession>
<dbReference type="EMBL" id="JAWHQM010000018">
    <property type="protein sequence ID" value="KAK5631187.1"/>
    <property type="molecule type" value="Genomic_DNA"/>
</dbReference>
<keyword evidence="6" id="KW-1185">Reference proteome</keyword>
<feature type="domain" description="3'-5' exonuclease" evidence="4">
    <location>
        <begin position="176"/>
        <end position="354"/>
    </location>
</feature>
<dbReference type="Pfam" id="PF01612">
    <property type="entry name" value="DNA_pol_A_exo1"/>
    <property type="match status" value="1"/>
</dbReference>
<dbReference type="CDD" id="cd06141">
    <property type="entry name" value="WRN_exo"/>
    <property type="match status" value="1"/>
</dbReference>
<keyword evidence="1" id="KW-0540">Nuclease</keyword>
<feature type="region of interest" description="Disordered" evidence="3">
    <location>
        <begin position="30"/>
        <end position="64"/>
    </location>
</feature>
<dbReference type="InterPro" id="IPR012337">
    <property type="entry name" value="RNaseH-like_sf"/>
</dbReference>
<dbReference type="GO" id="GO:0005634">
    <property type="term" value="C:nucleus"/>
    <property type="evidence" value="ECO:0007669"/>
    <property type="project" value="TreeGrafter"/>
</dbReference>
<dbReference type="GO" id="GO:0005737">
    <property type="term" value="C:cytoplasm"/>
    <property type="evidence" value="ECO:0007669"/>
    <property type="project" value="TreeGrafter"/>
</dbReference>
<dbReference type="GO" id="GO:0006139">
    <property type="term" value="P:nucleobase-containing compound metabolic process"/>
    <property type="evidence" value="ECO:0007669"/>
    <property type="project" value="InterPro"/>
</dbReference>
<dbReference type="PANTHER" id="PTHR13620">
    <property type="entry name" value="3-5 EXONUCLEASE"/>
    <property type="match status" value="1"/>
</dbReference>
<dbReference type="InterPro" id="IPR051132">
    <property type="entry name" value="3-5_Exonuclease_domain"/>
</dbReference>
<dbReference type="InterPro" id="IPR002562">
    <property type="entry name" value="3'-5'_exonuclease_dom"/>
</dbReference>
<evidence type="ECO:0000256" key="2">
    <source>
        <dbReference type="ARBA" id="ARBA00022801"/>
    </source>
</evidence>
<evidence type="ECO:0000313" key="5">
    <source>
        <dbReference type="EMBL" id="KAK5631187.1"/>
    </source>
</evidence>
<keyword evidence="2" id="KW-0378">Hydrolase</keyword>
<evidence type="ECO:0000256" key="1">
    <source>
        <dbReference type="ARBA" id="ARBA00022722"/>
    </source>
</evidence>
<dbReference type="InterPro" id="IPR036397">
    <property type="entry name" value="RNaseH_sf"/>
</dbReference>
<name>A0AAN7Z5W0_9PEZI</name>
<protein>
    <recommendedName>
        <fullName evidence="4">3'-5' exonuclease domain-containing protein</fullName>
    </recommendedName>
</protein>
<dbReference type="AlphaFoldDB" id="A0AAN7Z5W0"/>
<gene>
    <name evidence="5" type="ORF">RRF57_006902</name>
</gene>
<dbReference type="Gene3D" id="3.30.420.10">
    <property type="entry name" value="Ribonuclease H-like superfamily/Ribonuclease H"/>
    <property type="match status" value="1"/>
</dbReference>
<feature type="compositionally biased region" description="Polar residues" evidence="3">
    <location>
        <begin position="34"/>
        <end position="57"/>
    </location>
</feature>
<evidence type="ECO:0000259" key="4">
    <source>
        <dbReference type="Pfam" id="PF01612"/>
    </source>
</evidence>
<proteinExistence type="predicted"/>
<organism evidence="5 6">
    <name type="scientific">Xylaria bambusicola</name>
    <dbReference type="NCBI Taxonomy" id="326684"/>
    <lineage>
        <taxon>Eukaryota</taxon>
        <taxon>Fungi</taxon>
        <taxon>Dikarya</taxon>
        <taxon>Ascomycota</taxon>
        <taxon>Pezizomycotina</taxon>
        <taxon>Sordariomycetes</taxon>
        <taxon>Xylariomycetidae</taxon>
        <taxon>Xylariales</taxon>
        <taxon>Xylariaceae</taxon>
        <taxon>Xylaria</taxon>
    </lineage>
</organism>
<dbReference type="GO" id="GO:0003676">
    <property type="term" value="F:nucleic acid binding"/>
    <property type="evidence" value="ECO:0007669"/>
    <property type="project" value="InterPro"/>
</dbReference>
<dbReference type="FunFam" id="3.30.420.10:FF:000100">
    <property type="entry name" value="3'-5' exonuclease/helicase (Wrn), putative"/>
    <property type="match status" value="1"/>
</dbReference>